<sequence>MYNGMETKKCYVCGKTPLTKDEIGLTKKIIDKKATTFYCLPCLADYLEVTEEELLAKLEEFKNDGCTLFK</sequence>
<protein>
    <submittedName>
        <fullName evidence="1">Uncharacterized protein</fullName>
    </submittedName>
</protein>
<proteinExistence type="predicted"/>
<comment type="caution">
    <text evidence="1">The sequence shown here is derived from an EMBL/GenBank/DDBJ whole genome shotgun (WGS) entry which is preliminary data.</text>
</comment>
<evidence type="ECO:0000313" key="2">
    <source>
        <dbReference type="Proteomes" id="UP000018168"/>
    </source>
</evidence>
<accession>R6NB89</accession>
<dbReference type="AlphaFoldDB" id="R6NB89"/>
<dbReference type="Proteomes" id="UP000018168">
    <property type="component" value="Unassembled WGS sequence"/>
</dbReference>
<name>R6NB89_9FIRM</name>
<dbReference type="EMBL" id="CBEP010000121">
    <property type="protein sequence ID" value="CDC05524.1"/>
    <property type="molecule type" value="Genomic_DNA"/>
</dbReference>
<evidence type="ECO:0000313" key="1">
    <source>
        <dbReference type="EMBL" id="CDC05524.1"/>
    </source>
</evidence>
<gene>
    <name evidence="1" type="ORF">BN578_00991</name>
</gene>
<reference evidence="1" key="1">
    <citation type="submission" date="2012-11" db="EMBL/GenBank/DDBJ databases">
        <title>Dependencies among metagenomic species, viruses, plasmids and units of genetic variation.</title>
        <authorList>
            <person name="Nielsen H.B."/>
            <person name="Almeida M."/>
            <person name="Juncker A.S."/>
            <person name="Rasmussen S."/>
            <person name="Li J."/>
            <person name="Sunagawa S."/>
            <person name="Plichta D."/>
            <person name="Gautier L."/>
            <person name="Le Chatelier E."/>
            <person name="Peletier E."/>
            <person name="Bonde I."/>
            <person name="Nielsen T."/>
            <person name="Manichanh C."/>
            <person name="Arumugam M."/>
            <person name="Batto J."/>
            <person name="Santos M.B.Q.D."/>
            <person name="Blom N."/>
            <person name="Borruel N."/>
            <person name="Burgdorf K.S."/>
            <person name="Boumezbeur F."/>
            <person name="Casellas F."/>
            <person name="Dore J."/>
            <person name="Guarner F."/>
            <person name="Hansen T."/>
            <person name="Hildebrand F."/>
            <person name="Kaas R.S."/>
            <person name="Kennedy S."/>
            <person name="Kristiansen K."/>
            <person name="Kultima J.R."/>
            <person name="Leonard P."/>
            <person name="Levenez F."/>
            <person name="Lund O."/>
            <person name="Moumen B."/>
            <person name="Le Paslier D."/>
            <person name="Pons N."/>
            <person name="Pedersen O."/>
            <person name="Prifti E."/>
            <person name="Qin J."/>
            <person name="Raes J."/>
            <person name="Tap J."/>
            <person name="Tims S."/>
            <person name="Ussery D.W."/>
            <person name="Yamada T."/>
            <person name="MetaHit consortium"/>
            <person name="Renault P."/>
            <person name="Sicheritz-Ponten T."/>
            <person name="Bork P."/>
            <person name="Wang J."/>
            <person name="Brunak S."/>
            <person name="Ehrlich S.D."/>
        </authorList>
    </citation>
    <scope>NUCLEOTIDE SEQUENCE [LARGE SCALE GENOMIC DNA]</scope>
</reference>
<organism evidence="1 2">
    <name type="scientific">[Clostridium] leptum CAG:27</name>
    <dbReference type="NCBI Taxonomy" id="1263068"/>
    <lineage>
        <taxon>Bacteria</taxon>
        <taxon>Bacillati</taxon>
        <taxon>Bacillota</taxon>
        <taxon>Clostridia</taxon>
        <taxon>Eubacteriales</taxon>
        <taxon>Oscillospiraceae</taxon>
        <taxon>Oscillospiraceae incertae sedis</taxon>
    </lineage>
</organism>